<organism evidence="2 3">
    <name type="scientific">Forsythia ovata</name>
    <dbReference type="NCBI Taxonomy" id="205694"/>
    <lineage>
        <taxon>Eukaryota</taxon>
        <taxon>Viridiplantae</taxon>
        <taxon>Streptophyta</taxon>
        <taxon>Embryophyta</taxon>
        <taxon>Tracheophyta</taxon>
        <taxon>Spermatophyta</taxon>
        <taxon>Magnoliopsida</taxon>
        <taxon>eudicotyledons</taxon>
        <taxon>Gunneridae</taxon>
        <taxon>Pentapetalae</taxon>
        <taxon>asterids</taxon>
        <taxon>lamiids</taxon>
        <taxon>Lamiales</taxon>
        <taxon>Oleaceae</taxon>
        <taxon>Forsythieae</taxon>
        <taxon>Forsythia</taxon>
    </lineage>
</organism>
<dbReference type="EMBL" id="JBFOLJ010000008">
    <property type="protein sequence ID" value="KAL2514581.1"/>
    <property type="molecule type" value="Genomic_DNA"/>
</dbReference>
<evidence type="ECO:0000256" key="1">
    <source>
        <dbReference type="SAM" id="MobiDB-lite"/>
    </source>
</evidence>
<reference evidence="3" key="1">
    <citation type="submission" date="2024-07" db="EMBL/GenBank/DDBJ databases">
        <title>Two chromosome-level genome assemblies of Korean endemic species Abeliophyllum distichum and Forsythia ovata (Oleaceae).</title>
        <authorList>
            <person name="Jang H."/>
        </authorList>
    </citation>
    <scope>NUCLEOTIDE SEQUENCE [LARGE SCALE GENOMIC DNA]</scope>
</reference>
<keyword evidence="3" id="KW-1185">Reference proteome</keyword>
<evidence type="ECO:0000313" key="2">
    <source>
        <dbReference type="EMBL" id="KAL2514581.1"/>
    </source>
</evidence>
<dbReference type="AlphaFoldDB" id="A0ABD1TPD0"/>
<feature type="region of interest" description="Disordered" evidence="1">
    <location>
        <begin position="84"/>
        <end position="114"/>
    </location>
</feature>
<feature type="compositionally biased region" description="Polar residues" evidence="1">
    <location>
        <begin position="84"/>
        <end position="93"/>
    </location>
</feature>
<comment type="caution">
    <text evidence="2">The sequence shown here is derived from an EMBL/GenBank/DDBJ whole genome shotgun (WGS) entry which is preliminary data.</text>
</comment>
<sequence length="140" mass="16183">MQEKDKSLKNYLARFTEEMHNCKSITKVLMFSTLKGGLDMCSMLWRDVQSRKHHDYNALVDLMKKEIISDEMARARDSHAQQRYNYGRQANTKPSDRTAHHQAEHRQRGYPHPFLGTGSNYATEITEAIPNLHAGLNAHN</sequence>
<protein>
    <recommendedName>
        <fullName evidence="4">Retrotransposon gag domain-containing protein</fullName>
    </recommendedName>
</protein>
<gene>
    <name evidence="2" type="ORF">Fot_28552</name>
</gene>
<evidence type="ECO:0000313" key="3">
    <source>
        <dbReference type="Proteomes" id="UP001604277"/>
    </source>
</evidence>
<name>A0ABD1TPD0_9LAMI</name>
<proteinExistence type="predicted"/>
<evidence type="ECO:0008006" key="4">
    <source>
        <dbReference type="Google" id="ProtNLM"/>
    </source>
</evidence>
<accession>A0ABD1TPD0</accession>
<dbReference type="Proteomes" id="UP001604277">
    <property type="component" value="Unassembled WGS sequence"/>
</dbReference>
<feature type="compositionally biased region" description="Basic and acidic residues" evidence="1">
    <location>
        <begin position="94"/>
        <end position="107"/>
    </location>
</feature>